<keyword evidence="12" id="KW-0456">Lyase</keyword>
<keyword evidence="11" id="KW-0458">Lysosome</keyword>
<keyword evidence="9" id="KW-1015">Disulfide bond</keyword>
<evidence type="ECO:0000256" key="8">
    <source>
        <dbReference type="ARBA" id="ARBA00022801"/>
    </source>
</evidence>
<keyword evidence="5 21" id="KW-0540">Nuclease</keyword>
<dbReference type="InterPro" id="IPR023411">
    <property type="entry name" value="RNaseA_AS"/>
</dbReference>
<comment type="catalytic activity">
    <reaction evidence="14">
        <text>an [RNA] containing cytidine + H2O = an [RNA]-3'-cytidine-3'-phosphate + a 5'-hydroxy-ribonucleotide-3'-[RNA].</text>
        <dbReference type="EC" id="4.6.1.18"/>
    </reaction>
</comment>
<reference evidence="23" key="3">
    <citation type="journal article" date="2019" name="Gene Rep">
        <title>Eutherian third-party data gene collections.</title>
        <authorList>
            <person name="Premzl M."/>
        </authorList>
    </citation>
    <scope>NUCLEOTIDE SEQUENCE</scope>
</reference>
<evidence type="ECO:0000256" key="6">
    <source>
        <dbReference type="ARBA" id="ARBA00022729"/>
    </source>
</evidence>
<keyword evidence="6" id="KW-0732">Signal</keyword>
<evidence type="ECO:0000256" key="15">
    <source>
        <dbReference type="ARBA" id="ARBA00038758"/>
    </source>
</evidence>
<dbReference type="EMBL" id="HG328855">
    <property type="protein sequence ID" value="CDG31931.1"/>
    <property type="molecule type" value="Genomic_DNA"/>
</dbReference>
<accession>W0UV32</accession>
<dbReference type="AlphaFoldDB" id="W0UV32"/>
<evidence type="ECO:0000313" key="23">
    <source>
        <dbReference type="EMBL" id="CDG31931.1"/>
    </source>
</evidence>
<protein>
    <recommendedName>
        <fullName evidence="16">Non-secretory ribonuclease</fullName>
        <ecNumber evidence="4">4.6.1.18</ecNumber>
    </recommendedName>
    <alternativeName>
        <fullName evidence="20">Eosinophil-derived neurotoxin</fullName>
    </alternativeName>
    <alternativeName>
        <fullName evidence="18">RNase UpI-2</fullName>
    </alternativeName>
    <alternativeName>
        <fullName evidence="19">Ribonuclease 2</fullName>
    </alternativeName>
    <alternativeName>
        <fullName evidence="17">Ribonuclease US</fullName>
    </alternativeName>
</protein>
<sequence>MGPQSGRRGACGVRHYSLCHNQTRSGSSYFSSFLTGNMVPKLFTSQICLLLLLGLLAVEGSLHVKPPQFTWAQWFETQHINMTSQQCTNAMQVINNYQRRCKNQNTFLLTTFANVVNVCGNPNMTCPSNKTRKNCHQSGSQVPLIHCNLTTPSPQNISNCRYAQTPANMFYIVACDNRDQRRDPPQYPVVPVHLDRII</sequence>
<dbReference type="InterPro" id="IPR001427">
    <property type="entry name" value="RNaseA"/>
</dbReference>
<dbReference type="GO" id="GO:0003676">
    <property type="term" value="F:nucleic acid binding"/>
    <property type="evidence" value="ECO:0007669"/>
    <property type="project" value="InterPro"/>
</dbReference>
<evidence type="ECO:0000256" key="10">
    <source>
        <dbReference type="ARBA" id="ARBA00023180"/>
    </source>
</evidence>
<comment type="similarity">
    <text evidence="3 21">Belongs to the pancreatic ribonuclease family.</text>
</comment>
<dbReference type="EC" id="4.6.1.18" evidence="4"/>
<dbReference type="GO" id="GO:0005764">
    <property type="term" value="C:lysosome"/>
    <property type="evidence" value="ECO:0007669"/>
    <property type="project" value="UniProtKB-SubCell"/>
</dbReference>
<name>W0UV32_PANTR</name>
<dbReference type="SMART" id="SM00092">
    <property type="entry name" value="RNAse_Pc"/>
    <property type="match status" value="1"/>
</dbReference>
<evidence type="ECO:0000256" key="4">
    <source>
        <dbReference type="ARBA" id="ARBA00012569"/>
    </source>
</evidence>
<dbReference type="GO" id="GO:0016787">
    <property type="term" value="F:hydrolase activity"/>
    <property type="evidence" value="ECO:0007669"/>
    <property type="project" value="UniProtKB-KW"/>
</dbReference>
<dbReference type="SUPFAM" id="SSF54076">
    <property type="entry name" value="RNase A-like"/>
    <property type="match status" value="1"/>
</dbReference>
<evidence type="ECO:0000256" key="21">
    <source>
        <dbReference type="RuleBase" id="RU000651"/>
    </source>
</evidence>
<keyword evidence="10" id="KW-0325">Glycoprotein</keyword>
<dbReference type="GO" id="GO:0004522">
    <property type="term" value="F:ribonuclease A activity"/>
    <property type="evidence" value="ECO:0007669"/>
    <property type="project" value="UniProtKB-EC"/>
</dbReference>
<evidence type="ECO:0000256" key="13">
    <source>
        <dbReference type="ARBA" id="ARBA00034016"/>
    </source>
</evidence>
<dbReference type="Pfam" id="PF00074">
    <property type="entry name" value="RnaseA"/>
    <property type="match status" value="1"/>
</dbReference>
<reference evidence="23" key="1">
    <citation type="journal article" date="2014" name="Mol. Genet. Genomics">
        <title>Comparative genomic analysis of eutherian ribonuclease A genes.</title>
        <authorList>
            <person name="Premzl M."/>
        </authorList>
    </citation>
    <scope>NUCLEOTIDE SEQUENCE</scope>
</reference>
<evidence type="ECO:0000256" key="7">
    <source>
        <dbReference type="ARBA" id="ARBA00022759"/>
    </source>
</evidence>
<evidence type="ECO:0000256" key="12">
    <source>
        <dbReference type="ARBA" id="ARBA00023239"/>
    </source>
</evidence>
<evidence type="ECO:0000256" key="17">
    <source>
        <dbReference type="ARBA" id="ARBA00041757"/>
    </source>
</evidence>
<evidence type="ECO:0000256" key="11">
    <source>
        <dbReference type="ARBA" id="ARBA00023228"/>
    </source>
</evidence>
<dbReference type="Gene3D" id="3.10.130.10">
    <property type="entry name" value="Ribonuclease A-like domain"/>
    <property type="match status" value="1"/>
</dbReference>
<dbReference type="CDD" id="cd06265">
    <property type="entry name" value="RNase_A_canonical"/>
    <property type="match status" value="1"/>
</dbReference>
<evidence type="ECO:0000256" key="1">
    <source>
        <dbReference type="ARBA" id="ARBA00004371"/>
    </source>
</evidence>
<comment type="subcellular location">
    <subcellularLocation>
        <location evidence="2">Cytoplasmic granule</location>
    </subcellularLocation>
    <subcellularLocation>
        <location evidence="1">Lysosome</location>
    </subcellularLocation>
</comment>
<gene>
    <name evidence="23" type="primary">RAF1</name>
</gene>
<comment type="catalytic activity">
    <reaction evidence="13">
        <text>an [RNA] containing uridine + H2O = an [RNA]-3'-uridine-3'-phosphate + a 5'-hydroxy-ribonucleotide-3'-[RNA].</text>
        <dbReference type="EC" id="4.6.1.18"/>
    </reaction>
</comment>
<dbReference type="PROSITE" id="PS00127">
    <property type="entry name" value="RNASE_PANCREATIC"/>
    <property type="match status" value="1"/>
</dbReference>
<dbReference type="GO" id="GO:0051607">
    <property type="term" value="P:defense response to virus"/>
    <property type="evidence" value="ECO:0007669"/>
    <property type="project" value="UniProtKB-ARBA"/>
</dbReference>
<evidence type="ECO:0000256" key="5">
    <source>
        <dbReference type="ARBA" id="ARBA00022722"/>
    </source>
</evidence>
<proteinExistence type="inferred from homology"/>
<evidence type="ECO:0000256" key="2">
    <source>
        <dbReference type="ARBA" id="ARBA00004463"/>
    </source>
</evidence>
<keyword evidence="8 21" id="KW-0378">Hydrolase</keyword>
<evidence type="ECO:0000256" key="16">
    <source>
        <dbReference type="ARBA" id="ARBA00040114"/>
    </source>
</evidence>
<comment type="subunit">
    <text evidence="15">Interacts with and forms a tight 1:1 complex with RNH1. Dimerization of two such complexes may occur.</text>
</comment>
<evidence type="ECO:0000256" key="18">
    <source>
        <dbReference type="ARBA" id="ARBA00041868"/>
    </source>
</evidence>
<organism evidence="23">
    <name type="scientific">Pan troglodytes</name>
    <name type="common">Chimpanzee</name>
    <dbReference type="NCBI Taxonomy" id="9598"/>
    <lineage>
        <taxon>Eukaryota</taxon>
        <taxon>Metazoa</taxon>
        <taxon>Chordata</taxon>
        <taxon>Craniata</taxon>
        <taxon>Vertebrata</taxon>
        <taxon>Euteleostomi</taxon>
        <taxon>Mammalia</taxon>
        <taxon>Eutheria</taxon>
        <taxon>Euarchontoglires</taxon>
        <taxon>Primates</taxon>
        <taxon>Haplorrhini</taxon>
        <taxon>Catarrhini</taxon>
        <taxon>Hominidae</taxon>
        <taxon>Pan</taxon>
    </lineage>
</organism>
<feature type="domain" description="Ribonuclease A-domain" evidence="22">
    <location>
        <begin position="68"/>
        <end position="198"/>
    </location>
</feature>
<dbReference type="InterPro" id="IPR036816">
    <property type="entry name" value="RNaseA-like_dom_sf"/>
</dbReference>
<evidence type="ECO:0000256" key="19">
    <source>
        <dbReference type="ARBA" id="ARBA00042658"/>
    </source>
</evidence>
<dbReference type="FunFam" id="3.10.130.10:FF:000001">
    <property type="entry name" value="Ribonuclease pancreatic"/>
    <property type="match status" value="1"/>
</dbReference>
<evidence type="ECO:0000259" key="22">
    <source>
        <dbReference type="SMART" id="SM00092"/>
    </source>
</evidence>
<dbReference type="InterPro" id="IPR023412">
    <property type="entry name" value="RNaseA_domain"/>
</dbReference>
<reference evidence="23" key="2">
    <citation type="journal article" date="2016" name="Data Brief">
        <title>Curated eutherian third party data gene data sets.</title>
        <authorList>
            <person name="Premzl M."/>
        </authorList>
    </citation>
    <scope>NUCLEOTIDE SEQUENCE</scope>
</reference>
<evidence type="ECO:0000256" key="14">
    <source>
        <dbReference type="ARBA" id="ARBA00034055"/>
    </source>
</evidence>
<dbReference type="PRINTS" id="PR00794">
    <property type="entry name" value="RIBONUCLEASE"/>
</dbReference>
<evidence type="ECO:0000256" key="20">
    <source>
        <dbReference type="ARBA" id="ARBA00043096"/>
    </source>
</evidence>
<keyword evidence="7 21" id="KW-0255">Endonuclease</keyword>
<evidence type="ECO:0000256" key="9">
    <source>
        <dbReference type="ARBA" id="ARBA00023157"/>
    </source>
</evidence>
<dbReference type="PANTHER" id="PTHR11437:SF62">
    <property type="entry name" value="NON-SECRETORY RIBONUCLEASE"/>
    <property type="match status" value="1"/>
</dbReference>
<evidence type="ECO:0000256" key="3">
    <source>
        <dbReference type="ARBA" id="ARBA00005600"/>
    </source>
</evidence>
<dbReference type="PANTHER" id="PTHR11437">
    <property type="entry name" value="RIBONUCLEASE"/>
    <property type="match status" value="1"/>
</dbReference>